<dbReference type="OrthoDB" id="9805588at2"/>
<dbReference type="PROSITE" id="PS51707">
    <property type="entry name" value="CYTH"/>
    <property type="match status" value="1"/>
</dbReference>
<reference evidence="4" key="1">
    <citation type="submission" date="2011-03" db="EMBL/GenBank/DDBJ databases">
        <title>Draft genome sequence of Brevundimonas diminuta.</title>
        <authorList>
            <person name="Brown P.J.B."/>
            <person name="Buechlein A."/>
            <person name="Hemmerich C."/>
            <person name="Brun Y.V."/>
        </authorList>
    </citation>
    <scope>NUCLEOTIDE SEQUENCE [LARGE SCALE GENOMIC DNA]</scope>
    <source>
        <strain evidence="4">C19</strain>
    </source>
</reference>
<evidence type="ECO:0000259" key="2">
    <source>
        <dbReference type="PROSITE" id="PS51707"/>
    </source>
</evidence>
<protein>
    <submittedName>
        <fullName evidence="3">CYTH domain protein</fullName>
    </submittedName>
</protein>
<accession>F4QJA3</accession>
<dbReference type="STRING" id="715226.ABI_03660"/>
<feature type="active site" description="Proton acceptor" evidence="1">
    <location>
        <position position="29"/>
    </location>
</feature>
<evidence type="ECO:0000313" key="4">
    <source>
        <dbReference type="Proteomes" id="UP000006512"/>
    </source>
</evidence>
<dbReference type="InterPro" id="IPR033469">
    <property type="entry name" value="CYTH-like_dom_sf"/>
</dbReference>
<dbReference type="Gene3D" id="2.40.320.10">
    <property type="entry name" value="Hypothetical Protein Pfu-838710-001"/>
    <property type="match status" value="1"/>
</dbReference>
<dbReference type="Pfam" id="PF01928">
    <property type="entry name" value="CYTH"/>
    <property type="match status" value="1"/>
</dbReference>
<dbReference type="RefSeq" id="WP_006271102.1">
    <property type="nucleotide sequence ID" value="NZ_GL883077.1"/>
</dbReference>
<feature type="domain" description="CYTH" evidence="2">
    <location>
        <begin position="2"/>
        <end position="149"/>
    </location>
</feature>
<dbReference type="PANTHER" id="PTHR40114:SF1">
    <property type="entry name" value="SLR0698 PROTEIN"/>
    <property type="match status" value="1"/>
</dbReference>
<organism evidence="3 4">
    <name type="scientific">Asticcacaulis biprosthecium C19</name>
    <dbReference type="NCBI Taxonomy" id="715226"/>
    <lineage>
        <taxon>Bacteria</taxon>
        <taxon>Pseudomonadati</taxon>
        <taxon>Pseudomonadota</taxon>
        <taxon>Alphaproteobacteria</taxon>
        <taxon>Caulobacterales</taxon>
        <taxon>Caulobacteraceae</taxon>
        <taxon>Asticcacaulis</taxon>
    </lineage>
</organism>
<dbReference type="InterPro" id="IPR012042">
    <property type="entry name" value="NeuTTM/CthTTM-like"/>
</dbReference>
<dbReference type="HOGENOM" id="CLU_109545_1_0_5"/>
<dbReference type="SUPFAM" id="SSF55154">
    <property type="entry name" value="CYTH-like phosphatases"/>
    <property type="match status" value="1"/>
</dbReference>
<evidence type="ECO:0000313" key="3">
    <source>
        <dbReference type="EMBL" id="EGF91934.1"/>
    </source>
</evidence>
<dbReference type="AlphaFoldDB" id="F4QJA3"/>
<dbReference type="EMBL" id="GL883077">
    <property type="protein sequence ID" value="EGF91934.1"/>
    <property type="molecule type" value="Genomic_DNA"/>
</dbReference>
<dbReference type="SMART" id="SM01118">
    <property type="entry name" value="CYTH"/>
    <property type="match status" value="1"/>
</dbReference>
<dbReference type="CDD" id="cd07891">
    <property type="entry name" value="CYTH-like_CthTTM-like_1"/>
    <property type="match status" value="1"/>
</dbReference>
<name>F4QJA3_9CAUL</name>
<dbReference type="InterPro" id="IPR023577">
    <property type="entry name" value="CYTH_domain"/>
</dbReference>
<gene>
    <name evidence="3" type="ORF">ABI_03660</name>
</gene>
<keyword evidence="4" id="KW-1185">Reference proteome</keyword>
<dbReference type="PIRSF" id="PIRSF016487">
    <property type="entry name" value="CYTH_UCP016487"/>
    <property type="match status" value="1"/>
</dbReference>
<dbReference type="Proteomes" id="UP000006512">
    <property type="component" value="Unassembled WGS sequence"/>
</dbReference>
<proteinExistence type="predicted"/>
<dbReference type="PANTHER" id="PTHR40114">
    <property type="entry name" value="SLR0698 PROTEIN"/>
    <property type="match status" value="1"/>
</dbReference>
<sequence length="156" mass="17560">MGTEIERKFLVSGDFRSSATSQHRIVQGYLTTNADCTVRVRLMDDKAFLTIKGSSSEDGLERAEWEYPVPVADAEAMLALPGIRSLAKVRFKVPVGKHVWEVDVFEGANAGLIMAEVELGSRDEGFERPEWIGREVTGDARYYNSQLLTKPYRSWE</sequence>
<dbReference type="eggNOG" id="COG2954">
    <property type="taxonomic scope" value="Bacteria"/>
</dbReference>
<evidence type="ECO:0000256" key="1">
    <source>
        <dbReference type="PIRSR" id="PIRSR016487-1"/>
    </source>
</evidence>